<dbReference type="Gene3D" id="1.20.1250.20">
    <property type="entry name" value="MFS general substrate transporter like domains"/>
    <property type="match status" value="1"/>
</dbReference>
<dbReference type="InterPro" id="IPR020846">
    <property type="entry name" value="MFS_dom"/>
</dbReference>
<evidence type="ECO:0000313" key="10">
    <source>
        <dbReference type="Proteomes" id="UP000307380"/>
    </source>
</evidence>
<dbReference type="Proteomes" id="UP000307380">
    <property type="component" value="Unassembled WGS sequence"/>
</dbReference>
<sequence length="421" mass="42196">MDGAPAEVVERRRMPLVALLTAQLISLAGNAITLIAVPLYVLATTRSPLAAGVAGVFATVPVVIGGALGGVIVDRLGYRTSSIIADLASCVTVLAIPVLAATVGLPFWALLLLVFVSGLLDTPGDTARAAFVPDLAELARTPLARAAGAQAAISRSAGMLGAAIAGGLVALTGPIAALVVDAATFGISAIVIALFVPRRAPRASVEAQPEHYFAGLAAGIRYVWNNRLLRGIVLLVTATNAIDAAGMSVLKPVYATSVVGDPSALGAMVACFAGGALTGSVIFAGIGHRFSGRAMFVACFVLAGVLPYAAMALAVPFAALVGGLVVSGFAAGALNPMIATVMYGQVPERMRARVLGATFAGTAASMPLGALLAGLAVSAVGLHLTLVGAAVLYGCLTLTPLLDRSFQQLSEARSPGTPAPA</sequence>
<proteinExistence type="predicted"/>
<dbReference type="SUPFAM" id="SSF103473">
    <property type="entry name" value="MFS general substrate transporter"/>
    <property type="match status" value="1"/>
</dbReference>
<protein>
    <submittedName>
        <fullName evidence="9">MFS transporter</fullName>
    </submittedName>
</protein>
<dbReference type="GO" id="GO:0022857">
    <property type="term" value="F:transmembrane transporter activity"/>
    <property type="evidence" value="ECO:0007669"/>
    <property type="project" value="InterPro"/>
</dbReference>
<dbReference type="CDD" id="cd06173">
    <property type="entry name" value="MFS_MefA_like"/>
    <property type="match status" value="1"/>
</dbReference>
<accession>A0A4S4FLX0</accession>
<evidence type="ECO:0000256" key="2">
    <source>
        <dbReference type="ARBA" id="ARBA00022448"/>
    </source>
</evidence>
<evidence type="ECO:0000256" key="5">
    <source>
        <dbReference type="ARBA" id="ARBA00022989"/>
    </source>
</evidence>
<keyword evidence="4 7" id="KW-0812">Transmembrane</keyword>
<dbReference type="OrthoDB" id="9793136at2"/>
<feature type="transmembrane region" description="Helical" evidence="7">
    <location>
        <begin position="382"/>
        <end position="402"/>
    </location>
</feature>
<keyword evidence="10" id="KW-1185">Reference proteome</keyword>
<dbReference type="PANTHER" id="PTHR23513">
    <property type="entry name" value="INTEGRAL MEMBRANE EFFLUX PROTEIN-RELATED"/>
    <property type="match status" value="1"/>
</dbReference>
<keyword evidence="6 7" id="KW-0472">Membrane</keyword>
<feature type="transmembrane region" description="Helical" evidence="7">
    <location>
        <begin position="228"/>
        <end position="250"/>
    </location>
</feature>
<feature type="domain" description="Major facilitator superfamily (MFS) profile" evidence="8">
    <location>
        <begin position="1"/>
        <end position="200"/>
    </location>
</feature>
<evidence type="ECO:0000256" key="3">
    <source>
        <dbReference type="ARBA" id="ARBA00022475"/>
    </source>
</evidence>
<feature type="transmembrane region" description="Helical" evidence="7">
    <location>
        <begin position="49"/>
        <end position="71"/>
    </location>
</feature>
<dbReference type="Pfam" id="PF05977">
    <property type="entry name" value="MFS_3"/>
    <property type="match status" value="1"/>
</dbReference>
<dbReference type="PANTHER" id="PTHR23513:SF6">
    <property type="entry name" value="MAJOR FACILITATOR SUPERFAMILY ASSOCIATED DOMAIN-CONTAINING PROTEIN"/>
    <property type="match status" value="1"/>
</dbReference>
<dbReference type="InterPro" id="IPR036259">
    <property type="entry name" value="MFS_trans_sf"/>
</dbReference>
<feature type="transmembrane region" description="Helical" evidence="7">
    <location>
        <begin position="175"/>
        <end position="196"/>
    </location>
</feature>
<evidence type="ECO:0000259" key="8">
    <source>
        <dbReference type="PROSITE" id="PS50850"/>
    </source>
</evidence>
<evidence type="ECO:0000256" key="7">
    <source>
        <dbReference type="SAM" id="Phobius"/>
    </source>
</evidence>
<evidence type="ECO:0000313" key="9">
    <source>
        <dbReference type="EMBL" id="THG31369.1"/>
    </source>
</evidence>
<feature type="transmembrane region" description="Helical" evidence="7">
    <location>
        <begin position="16"/>
        <end position="43"/>
    </location>
</feature>
<keyword evidence="2" id="KW-0813">Transport</keyword>
<dbReference type="EMBL" id="SSSN01000011">
    <property type="protein sequence ID" value="THG31369.1"/>
    <property type="molecule type" value="Genomic_DNA"/>
</dbReference>
<feature type="transmembrane region" description="Helical" evidence="7">
    <location>
        <begin position="83"/>
        <end position="116"/>
    </location>
</feature>
<feature type="transmembrane region" description="Helical" evidence="7">
    <location>
        <begin position="262"/>
        <end position="287"/>
    </location>
</feature>
<evidence type="ECO:0000256" key="1">
    <source>
        <dbReference type="ARBA" id="ARBA00004651"/>
    </source>
</evidence>
<gene>
    <name evidence="9" type="ORF">E6C70_13865</name>
</gene>
<comment type="subcellular location">
    <subcellularLocation>
        <location evidence="1">Cell membrane</location>
        <topology evidence="1">Multi-pass membrane protein</topology>
    </subcellularLocation>
</comment>
<feature type="transmembrane region" description="Helical" evidence="7">
    <location>
        <begin position="354"/>
        <end position="376"/>
    </location>
</feature>
<keyword evidence="3" id="KW-1003">Cell membrane</keyword>
<dbReference type="PROSITE" id="PS50850">
    <property type="entry name" value="MFS"/>
    <property type="match status" value="2"/>
</dbReference>
<feature type="domain" description="Major facilitator superfamily (MFS) profile" evidence="8">
    <location>
        <begin position="229"/>
        <end position="421"/>
    </location>
</feature>
<evidence type="ECO:0000256" key="6">
    <source>
        <dbReference type="ARBA" id="ARBA00023136"/>
    </source>
</evidence>
<evidence type="ECO:0000256" key="4">
    <source>
        <dbReference type="ARBA" id="ARBA00022692"/>
    </source>
</evidence>
<reference evidence="9 10" key="1">
    <citation type="submission" date="2019-04" db="EMBL/GenBank/DDBJ databases">
        <authorList>
            <person name="Jiang L."/>
        </authorList>
    </citation>
    <scope>NUCLEOTIDE SEQUENCE [LARGE SCALE GENOMIC DNA]</scope>
    <source>
        <strain evidence="9 10">YIM 131861</strain>
    </source>
</reference>
<feature type="transmembrane region" description="Helical" evidence="7">
    <location>
        <begin position="294"/>
        <end position="311"/>
    </location>
</feature>
<feature type="transmembrane region" description="Helical" evidence="7">
    <location>
        <begin position="317"/>
        <end position="342"/>
    </location>
</feature>
<comment type="caution">
    <text evidence="9">The sequence shown here is derived from an EMBL/GenBank/DDBJ whole genome shotgun (WGS) entry which is preliminary data.</text>
</comment>
<dbReference type="InterPro" id="IPR010290">
    <property type="entry name" value="TM_effector"/>
</dbReference>
<dbReference type="GO" id="GO:0005886">
    <property type="term" value="C:plasma membrane"/>
    <property type="evidence" value="ECO:0007669"/>
    <property type="project" value="UniProtKB-SubCell"/>
</dbReference>
<name>A0A4S4FLX0_9MICO</name>
<dbReference type="AlphaFoldDB" id="A0A4S4FLX0"/>
<organism evidence="9 10">
    <name type="scientific">Orlajensenia flava</name>
    <dbReference type="NCBI Taxonomy" id="2565934"/>
    <lineage>
        <taxon>Bacteria</taxon>
        <taxon>Bacillati</taxon>
        <taxon>Actinomycetota</taxon>
        <taxon>Actinomycetes</taxon>
        <taxon>Micrococcales</taxon>
        <taxon>Microbacteriaceae</taxon>
        <taxon>Orlajensenia</taxon>
    </lineage>
</organism>
<keyword evidence="5 7" id="KW-1133">Transmembrane helix</keyword>